<feature type="compositionally biased region" description="Low complexity" evidence="1">
    <location>
        <begin position="26"/>
        <end position="40"/>
    </location>
</feature>
<evidence type="ECO:0000313" key="3">
    <source>
        <dbReference type="Proteomes" id="UP000029095"/>
    </source>
</evidence>
<comment type="caution">
    <text evidence="2">The sequence shown here is derived from an EMBL/GenBank/DDBJ whole genome shotgun (WGS) entry which is preliminary data.</text>
</comment>
<proteinExistence type="predicted"/>
<sequence>MRPTPRTAPAPGTTPAPPIAAPPRATPALRTAPAPRTPSSHRLAATLTALLAVLLTLVPAGRPAAGAGLALPETVPAATTVPRPDTGFRADDGCATTCATQVRARHDHLGERPAPPDRLATATRLTGVAPAAHRRATAAPGSVPVSPGRTSHDRGRAPPASSGT</sequence>
<feature type="compositionally biased region" description="Pro residues" evidence="1">
    <location>
        <begin position="1"/>
        <end position="25"/>
    </location>
</feature>
<dbReference type="Proteomes" id="UP000029095">
    <property type="component" value="Unassembled WGS sequence"/>
</dbReference>
<accession>A0A086MVU5</accession>
<dbReference type="STRING" id="1915400.FM21_19410"/>
<feature type="region of interest" description="Disordered" evidence="1">
    <location>
        <begin position="65"/>
        <end position="93"/>
    </location>
</feature>
<evidence type="ECO:0000313" key="2">
    <source>
        <dbReference type="EMBL" id="KFG73013.1"/>
    </source>
</evidence>
<dbReference type="EMBL" id="JNFQ01000002">
    <property type="protein sequence ID" value="KFG73013.1"/>
    <property type="molecule type" value="Genomic_DNA"/>
</dbReference>
<gene>
    <name evidence="2" type="ORF">FM21_19410</name>
</gene>
<feature type="region of interest" description="Disordered" evidence="1">
    <location>
        <begin position="128"/>
        <end position="164"/>
    </location>
</feature>
<keyword evidence="3" id="KW-1185">Reference proteome</keyword>
<feature type="region of interest" description="Disordered" evidence="1">
    <location>
        <begin position="1"/>
        <end position="40"/>
    </location>
</feature>
<dbReference type="RefSeq" id="WP_043378340.1">
    <property type="nucleotide sequence ID" value="NZ_KN039947.1"/>
</dbReference>
<organism evidence="2 3">
    <name type="scientific">Streptomyces mutabilis</name>
    <dbReference type="NCBI Taxonomy" id="67332"/>
    <lineage>
        <taxon>Bacteria</taxon>
        <taxon>Bacillati</taxon>
        <taxon>Actinomycetota</taxon>
        <taxon>Actinomycetes</taxon>
        <taxon>Kitasatosporales</taxon>
        <taxon>Streptomycetaceae</taxon>
        <taxon>Streptomyces</taxon>
    </lineage>
</organism>
<reference evidence="2 3" key="1">
    <citation type="submission" date="2014-05" db="EMBL/GenBank/DDBJ databases">
        <title>Complete genome sequence of the Streptomyces mutabilis TRM45540.</title>
        <authorList>
            <person name="Luo X."/>
            <person name="Zhang L."/>
        </authorList>
    </citation>
    <scope>NUCLEOTIDE SEQUENCE [LARGE SCALE GENOMIC DNA]</scope>
    <source>
        <strain evidence="2 3">TRM45540</strain>
    </source>
</reference>
<evidence type="ECO:0000256" key="1">
    <source>
        <dbReference type="SAM" id="MobiDB-lite"/>
    </source>
</evidence>
<protein>
    <submittedName>
        <fullName evidence="2">Uncharacterized protein</fullName>
    </submittedName>
</protein>
<dbReference type="AlphaFoldDB" id="A0A086MVU5"/>
<dbReference type="HOGENOM" id="CLU_1824257_0_0_11"/>
<name>A0A086MVU5_9ACTN</name>